<evidence type="ECO:0000259" key="8">
    <source>
        <dbReference type="PROSITE" id="PS50928"/>
    </source>
</evidence>
<dbReference type="Gene3D" id="1.10.3720.10">
    <property type="entry name" value="MetI-like"/>
    <property type="match status" value="1"/>
</dbReference>
<organism evidence="9 10">
    <name type="scientific">Lederbergia citrea</name>
    <dbReference type="NCBI Taxonomy" id="2833581"/>
    <lineage>
        <taxon>Bacteria</taxon>
        <taxon>Bacillati</taxon>
        <taxon>Bacillota</taxon>
        <taxon>Bacilli</taxon>
        <taxon>Bacillales</taxon>
        <taxon>Bacillaceae</taxon>
        <taxon>Lederbergia</taxon>
    </lineage>
</organism>
<dbReference type="GO" id="GO:0055085">
    <property type="term" value="P:transmembrane transport"/>
    <property type="evidence" value="ECO:0007669"/>
    <property type="project" value="InterPro"/>
</dbReference>
<keyword evidence="4 7" id="KW-0812">Transmembrane</keyword>
<feature type="transmembrane region" description="Helical" evidence="7">
    <location>
        <begin position="234"/>
        <end position="254"/>
    </location>
</feature>
<evidence type="ECO:0000256" key="7">
    <source>
        <dbReference type="RuleBase" id="RU363032"/>
    </source>
</evidence>
<feature type="transmembrane region" description="Helical" evidence="7">
    <location>
        <begin position="94"/>
        <end position="115"/>
    </location>
</feature>
<comment type="caution">
    <text evidence="9">The sequence shown here is derived from an EMBL/GenBank/DDBJ whole genome shotgun (WGS) entry which is preliminary data.</text>
</comment>
<dbReference type="RefSeq" id="WP_213099929.1">
    <property type="nucleotide sequence ID" value="NZ_JAGYPN010000005.1"/>
</dbReference>
<evidence type="ECO:0000313" key="10">
    <source>
        <dbReference type="Proteomes" id="UP000676456"/>
    </source>
</evidence>
<name>A0A942Z729_9BACI</name>
<evidence type="ECO:0000256" key="1">
    <source>
        <dbReference type="ARBA" id="ARBA00004651"/>
    </source>
</evidence>
<evidence type="ECO:0000256" key="4">
    <source>
        <dbReference type="ARBA" id="ARBA00022692"/>
    </source>
</evidence>
<dbReference type="InterPro" id="IPR000515">
    <property type="entry name" value="MetI-like"/>
</dbReference>
<keyword evidence="2 7" id="KW-0813">Transport</keyword>
<evidence type="ECO:0000256" key="2">
    <source>
        <dbReference type="ARBA" id="ARBA00022448"/>
    </source>
</evidence>
<sequence length="314" mass="35623">MKPKIDRSEIKNLQVNKDKPVLNKLSPYAFIAPHLFFFIVFMIFPTIYGIYLSFHSWDFFSSPVFVGLQNYADLIVNKDSLYFTYYWDAFKHTLLFVVFAVPLLISIPLLIAMAVDTKTWGSNFFRALFYAPSLFSIATVALIWIWMLDTNAGLVNYYLNKLGFENIPWLTDLPWAWVSIIVMTIWWTLGSNMILFLASLQDVSPELHEAAKIDGANAIHRFWHVTLPGIKNQMIFILIMTTIASFNIFGQPFMATKGGPGTDTKVLLMYIQEVAFTGSSEAGVASAMAIIMGFFLVIVSVIQFKVIGKEDKKA</sequence>
<proteinExistence type="inferred from homology"/>
<feature type="transmembrane region" description="Helical" evidence="7">
    <location>
        <begin position="127"/>
        <end position="147"/>
    </location>
</feature>
<dbReference type="Pfam" id="PF00528">
    <property type="entry name" value="BPD_transp_1"/>
    <property type="match status" value="1"/>
</dbReference>
<feature type="transmembrane region" description="Helical" evidence="7">
    <location>
        <begin position="28"/>
        <end position="51"/>
    </location>
</feature>
<accession>A0A942Z729</accession>
<dbReference type="InterPro" id="IPR035906">
    <property type="entry name" value="MetI-like_sf"/>
</dbReference>
<feature type="domain" description="ABC transmembrane type-1" evidence="8">
    <location>
        <begin position="90"/>
        <end position="303"/>
    </location>
</feature>
<dbReference type="CDD" id="cd06261">
    <property type="entry name" value="TM_PBP2"/>
    <property type="match status" value="1"/>
</dbReference>
<evidence type="ECO:0000313" key="9">
    <source>
        <dbReference type="EMBL" id="MBS4224877.1"/>
    </source>
</evidence>
<keyword evidence="3" id="KW-1003">Cell membrane</keyword>
<keyword evidence="6 7" id="KW-0472">Membrane</keyword>
<dbReference type="GO" id="GO:0005886">
    <property type="term" value="C:plasma membrane"/>
    <property type="evidence" value="ECO:0007669"/>
    <property type="project" value="UniProtKB-SubCell"/>
</dbReference>
<dbReference type="EMBL" id="JAGYPN010000005">
    <property type="protein sequence ID" value="MBS4224877.1"/>
    <property type="molecule type" value="Genomic_DNA"/>
</dbReference>
<dbReference type="AlphaFoldDB" id="A0A942Z729"/>
<protein>
    <submittedName>
        <fullName evidence="9">Sugar ABC transporter permease</fullName>
    </submittedName>
</protein>
<dbReference type="SUPFAM" id="SSF161098">
    <property type="entry name" value="MetI-like"/>
    <property type="match status" value="1"/>
</dbReference>
<dbReference type="InterPro" id="IPR051393">
    <property type="entry name" value="ABC_transporter_permease"/>
</dbReference>
<comment type="subcellular location">
    <subcellularLocation>
        <location evidence="1 7">Cell membrane</location>
        <topology evidence="1 7">Multi-pass membrane protein</topology>
    </subcellularLocation>
</comment>
<evidence type="ECO:0000256" key="6">
    <source>
        <dbReference type="ARBA" id="ARBA00023136"/>
    </source>
</evidence>
<keyword evidence="5 7" id="KW-1133">Transmembrane helix</keyword>
<evidence type="ECO:0000256" key="3">
    <source>
        <dbReference type="ARBA" id="ARBA00022475"/>
    </source>
</evidence>
<feature type="transmembrane region" description="Helical" evidence="7">
    <location>
        <begin position="175"/>
        <end position="198"/>
    </location>
</feature>
<feature type="transmembrane region" description="Helical" evidence="7">
    <location>
        <begin position="284"/>
        <end position="304"/>
    </location>
</feature>
<dbReference type="PANTHER" id="PTHR30193">
    <property type="entry name" value="ABC TRANSPORTER PERMEASE PROTEIN"/>
    <property type="match status" value="1"/>
</dbReference>
<comment type="similarity">
    <text evidence="7">Belongs to the binding-protein-dependent transport system permease family.</text>
</comment>
<keyword evidence="10" id="KW-1185">Reference proteome</keyword>
<reference evidence="9 10" key="1">
    <citation type="submission" date="2021-05" db="EMBL/GenBank/DDBJ databases">
        <title>Novel Bacillus species.</title>
        <authorList>
            <person name="Liu G."/>
        </authorList>
    </citation>
    <scope>NUCLEOTIDE SEQUENCE [LARGE SCALE GENOMIC DNA]</scope>
    <source>
        <strain evidence="9 10">FJAT-49682</strain>
    </source>
</reference>
<gene>
    <name evidence="9" type="ORF">KHA91_19455</name>
</gene>
<dbReference type="PROSITE" id="PS50928">
    <property type="entry name" value="ABC_TM1"/>
    <property type="match status" value="1"/>
</dbReference>
<dbReference type="Proteomes" id="UP000676456">
    <property type="component" value="Unassembled WGS sequence"/>
</dbReference>
<evidence type="ECO:0000256" key="5">
    <source>
        <dbReference type="ARBA" id="ARBA00022989"/>
    </source>
</evidence>
<dbReference type="PANTHER" id="PTHR30193:SF37">
    <property type="entry name" value="INNER MEMBRANE ABC TRANSPORTER PERMEASE PROTEIN YCJO"/>
    <property type="match status" value="1"/>
</dbReference>